<reference evidence="3" key="1">
    <citation type="journal article" date="2019" name="Int. J. Syst. Evol. Microbiol.">
        <title>The Global Catalogue of Microorganisms (GCM) 10K type strain sequencing project: providing services to taxonomists for standard genome sequencing and annotation.</title>
        <authorList>
            <consortium name="The Broad Institute Genomics Platform"/>
            <consortium name="The Broad Institute Genome Sequencing Center for Infectious Disease"/>
            <person name="Wu L."/>
            <person name="Ma J."/>
        </authorList>
    </citation>
    <scope>NUCLEOTIDE SEQUENCE [LARGE SCALE GENOMIC DNA]</scope>
    <source>
        <strain evidence="3">KCTC 22209</strain>
    </source>
</reference>
<dbReference type="PANTHER" id="PTHR43792">
    <property type="entry name" value="GNAT FAMILY, PUTATIVE (AFU_ORTHOLOGUE AFUA_3G00765)-RELATED-RELATED"/>
    <property type="match status" value="1"/>
</dbReference>
<dbReference type="InterPro" id="IPR000182">
    <property type="entry name" value="GNAT_dom"/>
</dbReference>
<dbReference type="PANTHER" id="PTHR43792:SF9">
    <property type="entry name" value="RIBOSOMAL-PROTEIN-ALANINE ACETYLTRANSFERASE"/>
    <property type="match status" value="1"/>
</dbReference>
<dbReference type="Gene3D" id="3.40.630.30">
    <property type="match status" value="1"/>
</dbReference>
<dbReference type="InterPro" id="IPR016181">
    <property type="entry name" value="Acyl_CoA_acyltransferase"/>
</dbReference>
<sequence>MTVNSLHTGNNNYPELSDERILLRRVETKDIPALVSISFYDGIQATDVAIAMAMQERIDQDIRNGNSLHWCIIDRLSGEIVGTCGYYRGLESKEGELGCVLLSPFRGKGFMSHAMELAIKFGRTTLGLSRIWAVTTKGNLPAIKLLERLNFMKTADLNGDEVVYELNSGLEQM</sequence>
<dbReference type="SUPFAM" id="SSF55729">
    <property type="entry name" value="Acyl-CoA N-acyltransferases (Nat)"/>
    <property type="match status" value="1"/>
</dbReference>
<keyword evidence="3" id="KW-1185">Reference proteome</keyword>
<keyword evidence="2" id="KW-0808">Transferase</keyword>
<dbReference type="InterPro" id="IPR051531">
    <property type="entry name" value="N-acetyltransferase"/>
</dbReference>
<proteinExistence type="predicted"/>
<protein>
    <submittedName>
        <fullName evidence="2">GNAT family N-acetyltransferase</fullName>
        <ecNumber evidence="2">2.3.-.-</ecNumber>
    </submittedName>
</protein>
<evidence type="ECO:0000313" key="2">
    <source>
        <dbReference type="EMBL" id="MFD2904185.1"/>
    </source>
</evidence>
<dbReference type="EC" id="2.3.-.-" evidence="2"/>
<dbReference type="Pfam" id="PF13302">
    <property type="entry name" value="Acetyltransf_3"/>
    <property type="match status" value="1"/>
</dbReference>
<dbReference type="RefSeq" id="WP_380919975.1">
    <property type="nucleotide sequence ID" value="NZ_JBHUPE010000004.1"/>
</dbReference>
<name>A0ABW5YUI6_9SPHI</name>
<dbReference type="EMBL" id="JBHUPE010000004">
    <property type="protein sequence ID" value="MFD2904185.1"/>
    <property type="molecule type" value="Genomic_DNA"/>
</dbReference>
<organism evidence="2 3">
    <name type="scientific">Sphingobacterium anhuiense</name>
    <dbReference type="NCBI Taxonomy" id="493780"/>
    <lineage>
        <taxon>Bacteria</taxon>
        <taxon>Pseudomonadati</taxon>
        <taxon>Bacteroidota</taxon>
        <taxon>Sphingobacteriia</taxon>
        <taxon>Sphingobacteriales</taxon>
        <taxon>Sphingobacteriaceae</taxon>
        <taxon>Sphingobacterium</taxon>
    </lineage>
</organism>
<gene>
    <name evidence="2" type="ORF">ACFS6I_09635</name>
</gene>
<evidence type="ECO:0000313" key="3">
    <source>
        <dbReference type="Proteomes" id="UP001597509"/>
    </source>
</evidence>
<dbReference type="Proteomes" id="UP001597509">
    <property type="component" value="Unassembled WGS sequence"/>
</dbReference>
<keyword evidence="2" id="KW-0012">Acyltransferase</keyword>
<comment type="caution">
    <text evidence="2">The sequence shown here is derived from an EMBL/GenBank/DDBJ whole genome shotgun (WGS) entry which is preliminary data.</text>
</comment>
<feature type="domain" description="N-acetyltransferase" evidence="1">
    <location>
        <begin position="21"/>
        <end position="171"/>
    </location>
</feature>
<dbReference type="GO" id="GO:0016746">
    <property type="term" value="F:acyltransferase activity"/>
    <property type="evidence" value="ECO:0007669"/>
    <property type="project" value="UniProtKB-KW"/>
</dbReference>
<accession>A0ABW5YUI6</accession>
<dbReference type="PROSITE" id="PS51186">
    <property type="entry name" value="GNAT"/>
    <property type="match status" value="1"/>
</dbReference>
<evidence type="ECO:0000259" key="1">
    <source>
        <dbReference type="PROSITE" id="PS51186"/>
    </source>
</evidence>